<protein>
    <submittedName>
        <fullName evidence="2">Uncharacterized protein</fullName>
    </submittedName>
</protein>
<dbReference type="AlphaFoldDB" id="A0A6A6E395"/>
<organism evidence="2 3">
    <name type="scientific">Zopfia rhizophila CBS 207.26</name>
    <dbReference type="NCBI Taxonomy" id="1314779"/>
    <lineage>
        <taxon>Eukaryota</taxon>
        <taxon>Fungi</taxon>
        <taxon>Dikarya</taxon>
        <taxon>Ascomycota</taxon>
        <taxon>Pezizomycotina</taxon>
        <taxon>Dothideomycetes</taxon>
        <taxon>Dothideomycetes incertae sedis</taxon>
        <taxon>Zopfiaceae</taxon>
        <taxon>Zopfia</taxon>
    </lineage>
</organism>
<evidence type="ECO:0000256" key="1">
    <source>
        <dbReference type="SAM" id="Phobius"/>
    </source>
</evidence>
<dbReference type="EMBL" id="ML994629">
    <property type="protein sequence ID" value="KAF2186427.1"/>
    <property type="molecule type" value="Genomic_DNA"/>
</dbReference>
<evidence type="ECO:0000313" key="2">
    <source>
        <dbReference type="EMBL" id="KAF2186427.1"/>
    </source>
</evidence>
<keyword evidence="1" id="KW-0812">Transmembrane</keyword>
<dbReference type="Proteomes" id="UP000800200">
    <property type="component" value="Unassembled WGS sequence"/>
</dbReference>
<keyword evidence="1" id="KW-0472">Membrane</keyword>
<proteinExistence type="predicted"/>
<keyword evidence="1" id="KW-1133">Transmembrane helix</keyword>
<sequence>MPWLGYCNTCLNGWPSYRNHSCYSACDVKAGFINREAQIGSPVYSILFCLFLESLFSVLYHTRWMFLEVMLPQNLKSN</sequence>
<keyword evidence="3" id="KW-1185">Reference proteome</keyword>
<name>A0A6A6E395_9PEZI</name>
<evidence type="ECO:0000313" key="3">
    <source>
        <dbReference type="Proteomes" id="UP000800200"/>
    </source>
</evidence>
<accession>A0A6A6E395</accession>
<feature type="transmembrane region" description="Helical" evidence="1">
    <location>
        <begin position="42"/>
        <end position="60"/>
    </location>
</feature>
<reference evidence="2" key="1">
    <citation type="journal article" date="2020" name="Stud. Mycol.">
        <title>101 Dothideomycetes genomes: a test case for predicting lifestyles and emergence of pathogens.</title>
        <authorList>
            <person name="Haridas S."/>
            <person name="Albert R."/>
            <person name="Binder M."/>
            <person name="Bloem J."/>
            <person name="Labutti K."/>
            <person name="Salamov A."/>
            <person name="Andreopoulos B."/>
            <person name="Baker S."/>
            <person name="Barry K."/>
            <person name="Bills G."/>
            <person name="Bluhm B."/>
            <person name="Cannon C."/>
            <person name="Castanera R."/>
            <person name="Culley D."/>
            <person name="Daum C."/>
            <person name="Ezra D."/>
            <person name="Gonzalez J."/>
            <person name="Henrissat B."/>
            <person name="Kuo A."/>
            <person name="Liang C."/>
            <person name="Lipzen A."/>
            <person name="Lutzoni F."/>
            <person name="Magnuson J."/>
            <person name="Mondo S."/>
            <person name="Nolan M."/>
            <person name="Ohm R."/>
            <person name="Pangilinan J."/>
            <person name="Park H.-J."/>
            <person name="Ramirez L."/>
            <person name="Alfaro M."/>
            <person name="Sun H."/>
            <person name="Tritt A."/>
            <person name="Yoshinaga Y."/>
            <person name="Zwiers L.-H."/>
            <person name="Turgeon B."/>
            <person name="Goodwin S."/>
            <person name="Spatafora J."/>
            <person name="Crous P."/>
            <person name="Grigoriev I."/>
        </authorList>
    </citation>
    <scope>NUCLEOTIDE SEQUENCE</scope>
    <source>
        <strain evidence="2">CBS 207.26</strain>
    </source>
</reference>
<gene>
    <name evidence="2" type="ORF">K469DRAFT_137883</name>
</gene>